<feature type="compositionally biased region" description="Low complexity" evidence="1">
    <location>
        <begin position="154"/>
        <end position="165"/>
    </location>
</feature>
<feature type="region of interest" description="Disordered" evidence="1">
    <location>
        <begin position="154"/>
        <end position="207"/>
    </location>
</feature>
<evidence type="ECO:0008006" key="4">
    <source>
        <dbReference type="Google" id="ProtNLM"/>
    </source>
</evidence>
<comment type="caution">
    <text evidence="2">The sequence shown here is derived from an EMBL/GenBank/DDBJ whole genome shotgun (WGS) entry which is preliminary data.</text>
</comment>
<accession>A0ABW4BCY5</accession>
<gene>
    <name evidence="2" type="ORF">ACFQ41_02170</name>
</gene>
<name>A0ABW4BCY5_9LACO</name>
<keyword evidence="3" id="KW-1185">Reference proteome</keyword>
<feature type="compositionally biased region" description="Basic residues" evidence="1">
    <location>
        <begin position="166"/>
        <end position="197"/>
    </location>
</feature>
<sequence length="207" mass="22311">MEINVKAFQTAIQEENFEQINHSVTPAQAQADLTGALAPVFADLEAAINAGKLIQAQLTITSETPTYVRLETGVINLPFADSKKVSNFLDPDSMAPLKVYLIVATPDLNASDLHIDLVADAETYLAHPKANQAAVIAEVSEDLIRIKANHDAPKPVVKAAPANRAKTTRKTSTRKTTRKATTRKTATKKSTTRKAATKRTPAAKKGE</sequence>
<proteinExistence type="predicted"/>
<organism evidence="2 3">
    <name type="scientific">Lacticaseibacillus suilingensis</name>
    <dbReference type="NCBI Taxonomy" id="2799577"/>
    <lineage>
        <taxon>Bacteria</taxon>
        <taxon>Bacillati</taxon>
        <taxon>Bacillota</taxon>
        <taxon>Bacilli</taxon>
        <taxon>Lactobacillales</taxon>
        <taxon>Lactobacillaceae</taxon>
        <taxon>Lacticaseibacillus</taxon>
    </lineage>
</organism>
<evidence type="ECO:0000313" key="3">
    <source>
        <dbReference type="Proteomes" id="UP001597199"/>
    </source>
</evidence>
<reference evidence="3" key="1">
    <citation type="journal article" date="2019" name="Int. J. Syst. Evol. Microbiol.">
        <title>The Global Catalogue of Microorganisms (GCM) 10K type strain sequencing project: providing services to taxonomists for standard genome sequencing and annotation.</title>
        <authorList>
            <consortium name="The Broad Institute Genomics Platform"/>
            <consortium name="The Broad Institute Genome Sequencing Center for Infectious Disease"/>
            <person name="Wu L."/>
            <person name="Ma J."/>
        </authorList>
    </citation>
    <scope>NUCLEOTIDE SEQUENCE [LARGE SCALE GENOMIC DNA]</scope>
    <source>
        <strain evidence="3">CCM 9110</strain>
    </source>
</reference>
<dbReference type="Proteomes" id="UP001597199">
    <property type="component" value="Unassembled WGS sequence"/>
</dbReference>
<evidence type="ECO:0000313" key="2">
    <source>
        <dbReference type="EMBL" id="MFD1398111.1"/>
    </source>
</evidence>
<dbReference type="RefSeq" id="WP_204118656.1">
    <property type="nucleotide sequence ID" value="NZ_BOLV01000006.1"/>
</dbReference>
<evidence type="ECO:0000256" key="1">
    <source>
        <dbReference type="SAM" id="MobiDB-lite"/>
    </source>
</evidence>
<protein>
    <recommendedName>
        <fullName evidence="4">DUF2589 domain-containing protein</fullName>
    </recommendedName>
</protein>
<dbReference type="EMBL" id="JBHTOA010000015">
    <property type="protein sequence ID" value="MFD1398111.1"/>
    <property type="molecule type" value="Genomic_DNA"/>
</dbReference>